<dbReference type="CDD" id="cd16901">
    <property type="entry name" value="lyz_P1"/>
    <property type="match status" value="1"/>
</dbReference>
<dbReference type="STRING" id="1860122.A9404_00365"/>
<proteinExistence type="inferred from homology"/>
<gene>
    <name evidence="7" type="ORF">A9404_00365</name>
</gene>
<dbReference type="InterPro" id="IPR002196">
    <property type="entry name" value="Glyco_hydro_24"/>
</dbReference>
<reference evidence="7 8" key="1">
    <citation type="submission" date="2016-06" db="EMBL/GenBank/DDBJ databases">
        <title>Insight into the functional genes involving in sulfur oxidation in Pearl River water.</title>
        <authorList>
            <person name="Luo J."/>
            <person name="Tan X."/>
            <person name="Lin W."/>
        </authorList>
    </citation>
    <scope>NUCLEOTIDE SEQUENCE [LARGE SCALE GENOMIC DNA]</scope>
    <source>
        <strain evidence="7 8">LS2</strain>
    </source>
</reference>
<dbReference type="SUPFAM" id="SSF53955">
    <property type="entry name" value="Lysozyme-like"/>
    <property type="match status" value="1"/>
</dbReference>
<dbReference type="EC" id="3.2.1.17" evidence="6"/>
<dbReference type="OrthoDB" id="8141296at2"/>
<dbReference type="InterPro" id="IPR023347">
    <property type="entry name" value="Lysozyme_dom_sf"/>
</dbReference>
<keyword evidence="4 6" id="KW-0378">Hydrolase</keyword>
<evidence type="ECO:0000256" key="5">
    <source>
        <dbReference type="ARBA" id="ARBA00023295"/>
    </source>
</evidence>
<dbReference type="RefSeq" id="WP_066097635.1">
    <property type="nucleotide sequence ID" value="NZ_CP016027.1"/>
</dbReference>
<accession>A0A191ZDU4</accession>
<dbReference type="Proteomes" id="UP000078596">
    <property type="component" value="Chromosome"/>
</dbReference>
<keyword evidence="2 6" id="KW-0929">Antimicrobial</keyword>
<evidence type="ECO:0000313" key="8">
    <source>
        <dbReference type="Proteomes" id="UP000078596"/>
    </source>
</evidence>
<dbReference type="KEGG" id="haz:A9404_00365"/>
<comment type="similarity">
    <text evidence="6">Belongs to the glycosyl hydrolase 24 family.</text>
</comment>
<dbReference type="Gene3D" id="1.10.530.40">
    <property type="match status" value="1"/>
</dbReference>
<evidence type="ECO:0000256" key="1">
    <source>
        <dbReference type="ARBA" id="ARBA00000632"/>
    </source>
</evidence>
<dbReference type="PANTHER" id="PTHR38107:SF3">
    <property type="entry name" value="LYSOZYME RRRD-RELATED"/>
    <property type="match status" value="1"/>
</dbReference>
<evidence type="ECO:0000256" key="6">
    <source>
        <dbReference type="RuleBase" id="RU003788"/>
    </source>
</evidence>
<dbReference type="HAMAP" id="MF_04110">
    <property type="entry name" value="ENDOLYSIN_T4"/>
    <property type="match status" value="1"/>
</dbReference>
<dbReference type="Pfam" id="PF00959">
    <property type="entry name" value="Phage_lysozyme"/>
    <property type="match status" value="1"/>
</dbReference>
<evidence type="ECO:0000256" key="4">
    <source>
        <dbReference type="ARBA" id="ARBA00022801"/>
    </source>
</evidence>
<dbReference type="InterPro" id="IPR023346">
    <property type="entry name" value="Lysozyme-like_dom_sf"/>
</dbReference>
<dbReference type="AlphaFoldDB" id="A0A191ZDU4"/>
<dbReference type="GO" id="GO:0009253">
    <property type="term" value="P:peptidoglycan catabolic process"/>
    <property type="evidence" value="ECO:0007669"/>
    <property type="project" value="InterPro"/>
</dbReference>
<protein>
    <recommendedName>
        <fullName evidence="6">Lysozyme</fullName>
        <ecNumber evidence="6">3.2.1.17</ecNumber>
    </recommendedName>
</protein>
<dbReference type="EMBL" id="CP016027">
    <property type="protein sequence ID" value="ANJ66037.1"/>
    <property type="molecule type" value="Genomic_DNA"/>
</dbReference>
<sequence length="166" mass="17862">MKRTGGGRGIIAGLAALSAVGLTYLASDEGYRGNSYPDGGGVQTVGFGTTTHLDGTPVKAGEKTTPVRALIALRAHVDKTEKAMHACIGNVPLYQYEWDAYVRLAYNIGSGAFCGSTLVKRLRQSPPDYAEACRQILRWNKDNGKVIPGLVKRREREYAQCIGDAS</sequence>
<keyword evidence="8" id="KW-1185">Reference proteome</keyword>
<keyword evidence="3 6" id="KW-0081">Bacteriolytic enzyme</keyword>
<organism evidence="7 8">
    <name type="scientific">Halothiobacillus diazotrophicus</name>
    <dbReference type="NCBI Taxonomy" id="1860122"/>
    <lineage>
        <taxon>Bacteria</taxon>
        <taxon>Pseudomonadati</taxon>
        <taxon>Pseudomonadota</taxon>
        <taxon>Gammaproteobacteria</taxon>
        <taxon>Chromatiales</taxon>
        <taxon>Halothiobacillaceae</taxon>
        <taxon>Halothiobacillus</taxon>
    </lineage>
</organism>
<dbReference type="GO" id="GO:0003796">
    <property type="term" value="F:lysozyme activity"/>
    <property type="evidence" value="ECO:0007669"/>
    <property type="project" value="UniProtKB-EC"/>
</dbReference>
<dbReference type="GO" id="GO:0016998">
    <property type="term" value="P:cell wall macromolecule catabolic process"/>
    <property type="evidence" value="ECO:0007669"/>
    <property type="project" value="InterPro"/>
</dbReference>
<keyword evidence="5 6" id="KW-0326">Glycosidase</keyword>
<name>A0A191ZDU4_9GAMM</name>
<dbReference type="GO" id="GO:0031640">
    <property type="term" value="P:killing of cells of another organism"/>
    <property type="evidence" value="ECO:0007669"/>
    <property type="project" value="UniProtKB-KW"/>
</dbReference>
<evidence type="ECO:0000256" key="3">
    <source>
        <dbReference type="ARBA" id="ARBA00022638"/>
    </source>
</evidence>
<evidence type="ECO:0000256" key="2">
    <source>
        <dbReference type="ARBA" id="ARBA00022529"/>
    </source>
</evidence>
<dbReference type="InterPro" id="IPR034690">
    <property type="entry name" value="Endolysin_T4_type"/>
</dbReference>
<evidence type="ECO:0000313" key="7">
    <source>
        <dbReference type="EMBL" id="ANJ66037.1"/>
    </source>
</evidence>
<dbReference type="GO" id="GO:0042742">
    <property type="term" value="P:defense response to bacterium"/>
    <property type="evidence" value="ECO:0007669"/>
    <property type="project" value="UniProtKB-KW"/>
</dbReference>
<dbReference type="PANTHER" id="PTHR38107">
    <property type="match status" value="1"/>
</dbReference>
<comment type="catalytic activity">
    <reaction evidence="1 6">
        <text>Hydrolysis of (1-&gt;4)-beta-linkages between N-acetylmuramic acid and N-acetyl-D-glucosamine residues in a peptidoglycan and between N-acetyl-D-glucosamine residues in chitodextrins.</text>
        <dbReference type="EC" id="3.2.1.17"/>
    </reaction>
</comment>
<dbReference type="InterPro" id="IPR051018">
    <property type="entry name" value="Bacteriophage_GH24"/>
</dbReference>